<dbReference type="Pfam" id="PF00989">
    <property type="entry name" value="PAS"/>
    <property type="match status" value="1"/>
</dbReference>
<dbReference type="SMART" id="SM00388">
    <property type="entry name" value="HisKA"/>
    <property type="match status" value="1"/>
</dbReference>
<dbReference type="SUPFAM" id="SSF55874">
    <property type="entry name" value="ATPase domain of HSP90 chaperone/DNA topoisomerase II/histidine kinase"/>
    <property type="match status" value="1"/>
</dbReference>
<feature type="transmembrane region" description="Helical" evidence="10">
    <location>
        <begin position="276"/>
        <end position="300"/>
    </location>
</feature>
<keyword evidence="3" id="KW-0597">Phosphoprotein</keyword>
<dbReference type="PROSITE" id="PS50112">
    <property type="entry name" value="PAS"/>
    <property type="match status" value="1"/>
</dbReference>
<dbReference type="RefSeq" id="WP_305961703.1">
    <property type="nucleotide sequence ID" value="NZ_JAVAMQ010000001.1"/>
</dbReference>
<evidence type="ECO:0000259" key="13">
    <source>
        <dbReference type="PROSITE" id="PS50113"/>
    </source>
</evidence>
<dbReference type="InterPro" id="IPR003594">
    <property type="entry name" value="HATPase_dom"/>
</dbReference>
<comment type="caution">
    <text evidence="14">The sequence shown here is derived from an EMBL/GenBank/DDBJ whole genome shotgun (WGS) entry which is preliminary data.</text>
</comment>
<dbReference type="Proteomes" id="UP001224997">
    <property type="component" value="Unassembled WGS sequence"/>
</dbReference>
<evidence type="ECO:0000256" key="4">
    <source>
        <dbReference type="ARBA" id="ARBA00022679"/>
    </source>
</evidence>
<evidence type="ECO:0000256" key="7">
    <source>
        <dbReference type="ARBA" id="ARBA00022840"/>
    </source>
</evidence>
<evidence type="ECO:0000256" key="2">
    <source>
        <dbReference type="ARBA" id="ARBA00012438"/>
    </source>
</evidence>
<feature type="compositionally biased region" description="Basic and acidic residues" evidence="9">
    <location>
        <begin position="1"/>
        <end position="22"/>
    </location>
</feature>
<keyword evidence="7" id="KW-0067">ATP-binding</keyword>
<dbReference type="Gene3D" id="3.30.565.10">
    <property type="entry name" value="Histidine kinase-like ATPase, C-terminal domain"/>
    <property type="match status" value="1"/>
</dbReference>
<keyword evidence="5" id="KW-0547">Nucleotide-binding</keyword>
<organism evidence="14 15">
    <name type="scientific">Paracoccus spongiarum</name>
    <dbReference type="NCBI Taxonomy" id="3064387"/>
    <lineage>
        <taxon>Bacteria</taxon>
        <taxon>Pseudomonadati</taxon>
        <taxon>Pseudomonadota</taxon>
        <taxon>Alphaproteobacteria</taxon>
        <taxon>Rhodobacterales</taxon>
        <taxon>Paracoccaceae</taxon>
        <taxon>Paracoccus</taxon>
    </lineage>
</organism>
<evidence type="ECO:0000256" key="9">
    <source>
        <dbReference type="SAM" id="MobiDB-lite"/>
    </source>
</evidence>
<dbReference type="PANTHER" id="PTHR43065:SF10">
    <property type="entry name" value="PEROXIDE STRESS-ACTIVATED HISTIDINE KINASE MAK3"/>
    <property type="match status" value="1"/>
</dbReference>
<dbReference type="PROSITE" id="PS50113">
    <property type="entry name" value="PAC"/>
    <property type="match status" value="1"/>
</dbReference>
<evidence type="ECO:0000256" key="3">
    <source>
        <dbReference type="ARBA" id="ARBA00022553"/>
    </source>
</evidence>
<evidence type="ECO:0000313" key="15">
    <source>
        <dbReference type="Proteomes" id="UP001224997"/>
    </source>
</evidence>
<feature type="domain" description="PAC" evidence="13">
    <location>
        <begin position="387"/>
        <end position="439"/>
    </location>
</feature>
<dbReference type="NCBIfam" id="TIGR00229">
    <property type="entry name" value="sensory_box"/>
    <property type="match status" value="1"/>
</dbReference>
<feature type="domain" description="PAS" evidence="12">
    <location>
        <begin position="311"/>
        <end position="357"/>
    </location>
</feature>
<keyword evidence="10" id="KW-0812">Transmembrane</keyword>
<dbReference type="Gene3D" id="3.30.450.20">
    <property type="entry name" value="PAS domain"/>
    <property type="match status" value="1"/>
</dbReference>
<dbReference type="InterPro" id="IPR000014">
    <property type="entry name" value="PAS"/>
</dbReference>
<sequence>MQGRQDSARQGRTGPDRARPDRAAGVALPGDPWARDPQRPRLRRLDLLSLVPLVAIIALVALVSAVIWAVGRNEAEQARVKLATDALWVEQTLRFQMSVDEDMLTRLALEAAGGTDTAALDLRARLHIATNPEILSIIWHDADGRRVRTLPGTGAPGDDALIARLAQSGARGSRPIYGDVQPGGTVSMGMALAGGTGHVTATISLPLLLERHVPWWIAEQYGVRIFSASGQEHAARQRFQPDPDNPAHAISFDPPLRGTLLGITAYEAPAAVRSALVLGAIAALAVFAVLALLVLFANAARRRRAEARLSAETAFRRSMEESLTVGLRAKDHQGRILYVNSAFCKLVGREAGDLVGRDPPMPYWDPARIAETEARHRRLEASGRVSQSFETQFRHRDGHAIDVQVFEAPLIDAAGQHRGWMGSVIDITDQKRAARMARAQDETMARTGRLVTLGEMASTLAHELNQPLSAIASYAAGMANLMERGEADPQVLRPAIDKMARQADRAGRIIRHIQDLVKKREPRFAPTRLDEVVTETVGFLAADAREHRVRLESRIEATPEIAADRILLEQVLINLIRNGMEAMSDRRSGDSLTVRLLTDRGQAVIEVTDQGSGISDEMAGRLFDAFATTKAQGMGMGLKICRSIVELHRGQLSHAPAAGGGTVFRIGLPLRGAEEGATSWAA</sequence>
<dbReference type="EC" id="2.7.13.3" evidence="2"/>
<keyword evidence="15" id="KW-1185">Reference proteome</keyword>
<dbReference type="SMART" id="SM00091">
    <property type="entry name" value="PAS"/>
    <property type="match status" value="1"/>
</dbReference>
<evidence type="ECO:0000313" key="14">
    <source>
        <dbReference type="EMBL" id="MDP5305832.1"/>
    </source>
</evidence>
<dbReference type="InterPro" id="IPR036890">
    <property type="entry name" value="HATPase_C_sf"/>
</dbReference>
<dbReference type="Pfam" id="PF00512">
    <property type="entry name" value="HisKA"/>
    <property type="match status" value="1"/>
</dbReference>
<keyword evidence="6" id="KW-0418">Kinase</keyword>
<keyword evidence="10" id="KW-0472">Membrane</keyword>
<dbReference type="CDD" id="cd00130">
    <property type="entry name" value="PAS"/>
    <property type="match status" value="1"/>
</dbReference>
<dbReference type="InterPro" id="IPR001610">
    <property type="entry name" value="PAC"/>
</dbReference>
<reference evidence="14 15" key="1">
    <citation type="submission" date="2023-08" db="EMBL/GenBank/DDBJ databases">
        <authorList>
            <person name="Park J.-S."/>
        </authorList>
    </citation>
    <scope>NUCLEOTIDE SEQUENCE [LARGE SCALE GENOMIC DNA]</scope>
    <source>
        <strain evidence="14 15">2205BS29-5</strain>
    </source>
</reference>
<name>A0ABT9J7P1_9RHOB</name>
<dbReference type="PANTHER" id="PTHR43065">
    <property type="entry name" value="SENSOR HISTIDINE KINASE"/>
    <property type="match status" value="1"/>
</dbReference>
<evidence type="ECO:0000259" key="11">
    <source>
        <dbReference type="PROSITE" id="PS50109"/>
    </source>
</evidence>
<evidence type="ECO:0000256" key="6">
    <source>
        <dbReference type="ARBA" id="ARBA00022777"/>
    </source>
</evidence>
<dbReference type="SUPFAM" id="SSF55785">
    <property type="entry name" value="PYP-like sensor domain (PAS domain)"/>
    <property type="match status" value="1"/>
</dbReference>
<dbReference type="Gene3D" id="1.10.287.130">
    <property type="match status" value="1"/>
</dbReference>
<dbReference type="SMART" id="SM00387">
    <property type="entry name" value="HATPase_c"/>
    <property type="match status" value="1"/>
</dbReference>
<evidence type="ECO:0000256" key="5">
    <source>
        <dbReference type="ARBA" id="ARBA00022741"/>
    </source>
</evidence>
<keyword evidence="4" id="KW-0808">Transferase</keyword>
<dbReference type="InterPro" id="IPR003661">
    <property type="entry name" value="HisK_dim/P_dom"/>
</dbReference>
<keyword evidence="10" id="KW-1133">Transmembrane helix</keyword>
<dbReference type="InterPro" id="IPR000700">
    <property type="entry name" value="PAS-assoc_C"/>
</dbReference>
<dbReference type="InterPro" id="IPR035965">
    <property type="entry name" value="PAS-like_dom_sf"/>
</dbReference>
<dbReference type="PRINTS" id="PR00344">
    <property type="entry name" value="BCTRLSENSOR"/>
</dbReference>
<gene>
    <name evidence="14" type="ORF">Q5Y72_01820</name>
</gene>
<feature type="region of interest" description="Disordered" evidence="9">
    <location>
        <begin position="1"/>
        <end position="35"/>
    </location>
</feature>
<evidence type="ECO:0000259" key="12">
    <source>
        <dbReference type="PROSITE" id="PS50112"/>
    </source>
</evidence>
<dbReference type="EMBL" id="JAVAMQ010000001">
    <property type="protein sequence ID" value="MDP5305832.1"/>
    <property type="molecule type" value="Genomic_DNA"/>
</dbReference>
<dbReference type="CDD" id="cd00082">
    <property type="entry name" value="HisKA"/>
    <property type="match status" value="1"/>
</dbReference>
<dbReference type="PROSITE" id="PS50109">
    <property type="entry name" value="HIS_KIN"/>
    <property type="match status" value="1"/>
</dbReference>
<dbReference type="InterPro" id="IPR005467">
    <property type="entry name" value="His_kinase_dom"/>
</dbReference>
<dbReference type="InterPro" id="IPR004358">
    <property type="entry name" value="Sig_transdc_His_kin-like_C"/>
</dbReference>
<accession>A0ABT9J7P1</accession>
<evidence type="ECO:0000256" key="8">
    <source>
        <dbReference type="ARBA" id="ARBA00023012"/>
    </source>
</evidence>
<keyword evidence="8" id="KW-0902">Two-component regulatory system</keyword>
<dbReference type="SMART" id="SM00086">
    <property type="entry name" value="PAC"/>
    <property type="match status" value="1"/>
</dbReference>
<feature type="transmembrane region" description="Helical" evidence="10">
    <location>
        <begin position="47"/>
        <end position="71"/>
    </location>
</feature>
<protein>
    <recommendedName>
        <fullName evidence="2">histidine kinase</fullName>
        <ecNumber evidence="2">2.7.13.3</ecNumber>
    </recommendedName>
</protein>
<comment type="catalytic activity">
    <reaction evidence="1">
        <text>ATP + protein L-histidine = ADP + protein N-phospho-L-histidine.</text>
        <dbReference type="EC" id="2.7.13.3"/>
    </reaction>
</comment>
<evidence type="ECO:0000256" key="1">
    <source>
        <dbReference type="ARBA" id="ARBA00000085"/>
    </source>
</evidence>
<dbReference type="SUPFAM" id="SSF47384">
    <property type="entry name" value="Homodimeric domain of signal transducing histidine kinase"/>
    <property type="match status" value="1"/>
</dbReference>
<dbReference type="Pfam" id="PF02518">
    <property type="entry name" value="HATPase_c"/>
    <property type="match status" value="1"/>
</dbReference>
<dbReference type="InterPro" id="IPR013767">
    <property type="entry name" value="PAS_fold"/>
</dbReference>
<proteinExistence type="predicted"/>
<dbReference type="InterPro" id="IPR036097">
    <property type="entry name" value="HisK_dim/P_sf"/>
</dbReference>
<feature type="domain" description="Histidine kinase" evidence="11">
    <location>
        <begin position="459"/>
        <end position="672"/>
    </location>
</feature>
<evidence type="ECO:0000256" key="10">
    <source>
        <dbReference type="SAM" id="Phobius"/>
    </source>
</evidence>